<protein>
    <submittedName>
        <fullName evidence="1">Uncharacterized protein</fullName>
    </submittedName>
</protein>
<dbReference type="EMBL" id="UINC01051906">
    <property type="protein sequence ID" value="SVB66618.1"/>
    <property type="molecule type" value="Genomic_DNA"/>
</dbReference>
<evidence type="ECO:0000313" key="1">
    <source>
        <dbReference type="EMBL" id="SVB66618.1"/>
    </source>
</evidence>
<sequence>MVNSFLKNGVFSLLHTRKGLCERSTGFATMLNQTALCEALYSGI</sequence>
<gene>
    <name evidence="1" type="ORF">METZ01_LOCUS219472</name>
</gene>
<name>A0A382FU65_9ZZZZ</name>
<dbReference type="AlphaFoldDB" id="A0A382FU65"/>
<organism evidence="1">
    <name type="scientific">marine metagenome</name>
    <dbReference type="NCBI Taxonomy" id="408172"/>
    <lineage>
        <taxon>unclassified sequences</taxon>
        <taxon>metagenomes</taxon>
        <taxon>ecological metagenomes</taxon>
    </lineage>
</organism>
<accession>A0A382FU65</accession>
<proteinExistence type="predicted"/>
<reference evidence="1" key="1">
    <citation type="submission" date="2018-05" db="EMBL/GenBank/DDBJ databases">
        <authorList>
            <person name="Lanie J.A."/>
            <person name="Ng W.-L."/>
            <person name="Kazmierczak K.M."/>
            <person name="Andrzejewski T.M."/>
            <person name="Davidsen T.M."/>
            <person name="Wayne K.J."/>
            <person name="Tettelin H."/>
            <person name="Glass J.I."/>
            <person name="Rusch D."/>
            <person name="Podicherti R."/>
            <person name="Tsui H.-C.T."/>
            <person name="Winkler M.E."/>
        </authorList>
    </citation>
    <scope>NUCLEOTIDE SEQUENCE</scope>
</reference>